<dbReference type="Pfam" id="PF01551">
    <property type="entry name" value="Peptidase_M23"/>
    <property type="match status" value="1"/>
</dbReference>
<evidence type="ECO:0000313" key="5">
    <source>
        <dbReference type="EMBL" id="MBC9783789.1"/>
    </source>
</evidence>
<keyword evidence="2" id="KW-0472">Membrane</keyword>
<dbReference type="SUPFAM" id="SSF51261">
    <property type="entry name" value="Duplicated hybrid motif"/>
    <property type="match status" value="1"/>
</dbReference>
<gene>
    <name evidence="5" type="ORF">H1S01_04590</name>
</gene>
<feature type="domain" description="LysM" evidence="4">
    <location>
        <begin position="153"/>
        <end position="197"/>
    </location>
</feature>
<proteinExistence type="predicted"/>
<dbReference type="SUPFAM" id="SSF54106">
    <property type="entry name" value="LysM domain"/>
    <property type="match status" value="1"/>
</dbReference>
<evidence type="ECO:0000313" key="6">
    <source>
        <dbReference type="Proteomes" id="UP000617402"/>
    </source>
</evidence>
<dbReference type="Proteomes" id="UP000617402">
    <property type="component" value="Unassembled WGS sequence"/>
</dbReference>
<evidence type="ECO:0000256" key="1">
    <source>
        <dbReference type="ARBA" id="ARBA00022729"/>
    </source>
</evidence>
<dbReference type="Gene3D" id="3.10.350.10">
    <property type="entry name" value="LysM domain"/>
    <property type="match status" value="1"/>
</dbReference>
<dbReference type="RefSeq" id="WP_188038915.1">
    <property type="nucleotide sequence ID" value="NZ_JACVHF010000002.1"/>
</dbReference>
<dbReference type="CDD" id="cd00118">
    <property type="entry name" value="LysM"/>
    <property type="match status" value="1"/>
</dbReference>
<dbReference type="Pfam" id="PF07501">
    <property type="entry name" value="G5"/>
    <property type="match status" value="1"/>
</dbReference>
<dbReference type="PANTHER" id="PTHR21666">
    <property type="entry name" value="PEPTIDASE-RELATED"/>
    <property type="match status" value="1"/>
</dbReference>
<dbReference type="InterPro" id="IPR050570">
    <property type="entry name" value="Cell_wall_metabolism_enzyme"/>
</dbReference>
<protein>
    <submittedName>
        <fullName evidence="5">M23 family metallopeptidase</fullName>
    </submittedName>
</protein>
<keyword evidence="6" id="KW-1185">Reference proteome</keyword>
<feature type="domain" description="G5" evidence="3">
    <location>
        <begin position="204"/>
        <end position="284"/>
    </location>
</feature>
<dbReference type="PROSITE" id="PS51782">
    <property type="entry name" value="LYSM"/>
    <property type="match status" value="1"/>
</dbReference>
<dbReference type="InterPro" id="IPR016047">
    <property type="entry name" value="M23ase_b-sheet_dom"/>
</dbReference>
<dbReference type="SMART" id="SM01208">
    <property type="entry name" value="G5"/>
    <property type="match status" value="1"/>
</dbReference>
<evidence type="ECO:0000259" key="4">
    <source>
        <dbReference type="PROSITE" id="PS51782"/>
    </source>
</evidence>
<dbReference type="Gene3D" id="2.70.70.10">
    <property type="entry name" value="Glucose Permease (Domain IIA)"/>
    <property type="match status" value="1"/>
</dbReference>
<evidence type="ECO:0000256" key="2">
    <source>
        <dbReference type="SAM" id="Phobius"/>
    </source>
</evidence>
<dbReference type="CDD" id="cd12797">
    <property type="entry name" value="M23_peptidase"/>
    <property type="match status" value="1"/>
</dbReference>
<dbReference type="InterPro" id="IPR011055">
    <property type="entry name" value="Dup_hybrid_motif"/>
</dbReference>
<keyword evidence="2" id="KW-1133">Transmembrane helix</keyword>
<accession>A0ABR7T1R2</accession>
<comment type="caution">
    <text evidence="5">The sequence shown here is derived from an EMBL/GenBank/DDBJ whole genome shotgun (WGS) entry which is preliminary data.</text>
</comment>
<dbReference type="InterPro" id="IPR036779">
    <property type="entry name" value="LysM_dom_sf"/>
</dbReference>
<dbReference type="InterPro" id="IPR018392">
    <property type="entry name" value="LysM"/>
</dbReference>
<name>A0ABR7T1R2_HELCL</name>
<dbReference type="EMBL" id="JACVHF010000002">
    <property type="protein sequence ID" value="MBC9783789.1"/>
    <property type="molecule type" value="Genomic_DNA"/>
</dbReference>
<dbReference type="Gene3D" id="2.20.230.10">
    <property type="entry name" value="Resuscitation-promoting factor rpfb"/>
    <property type="match status" value="1"/>
</dbReference>
<evidence type="ECO:0000259" key="3">
    <source>
        <dbReference type="PROSITE" id="PS51109"/>
    </source>
</evidence>
<reference evidence="5 6" key="1">
    <citation type="submission" date="2020-07" db="EMBL/GenBank/DDBJ databases">
        <title>Draft whole-genome sequence of Heliobacterium chlorum DSM 3682, type strain.</title>
        <authorList>
            <person name="Kyndt J.A."/>
            <person name="Meyer T.E."/>
            <person name="Imhoff J.F."/>
        </authorList>
    </citation>
    <scope>NUCLEOTIDE SEQUENCE [LARGE SCALE GENOMIC DNA]</scope>
    <source>
        <strain evidence="5 6">DSM 3682</strain>
    </source>
</reference>
<dbReference type="PANTHER" id="PTHR21666:SF270">
    <property type="entry name" value="MUREIN HYDROLASE ACTIVATOR ENVC"/>
    <property type="match status" value="1"/>
</dbReference>
<feature type="transmembrane region" description="Helical" evidence="2">
    <location>
        <begin position="27"/>
        <end position="47"/>
    </location>
</feature>
<dbReference type="Pfam" id="PF01476">
    <property type="entry name" value="LysM"/>
    <property type="match status" value="1"/>
</dbReference>
<dbReference type="PROSITE" id="PS51109">
    <property type="entry name" value="G5"/>
    <property type="match status" value="1"/>
</dbReference>
<keyword evidence="2" id="KW-0812">Transmembrane</keyword>
<organism evidence="5 6">
    <name type="scientific">Heliobacterium chlorum</name>
    <dbReference type="NCBI Taxonomy" id="2698"/>
    <lineage>
        <taxon>Bacteria</taxon>
        <taxon>Bacillati</taxon>
        <taxon>Bacillota</taxon>
        <taxon>Clostridia</taxon>
        <taxon>Eubacteriales</taxon>
        <taxon>Heliobacteriaceae</taxon>
        <taxon>Heliobacterium</taxon>
    </lineage>
</organism>
<keyword evidence="1" id="KW-0732">Signal</keyword>
<sequence length="415" mass="44849">MGFTDKFMEYLKIERIKSLNSVQYKRLTISATVVVFGLGALCLNSIAGNGPFGMISGPMTSVNQSPNIGQKVTAIVVKGKQVALLPNESQAKDVIQQVVDFFTKEKAEQGMTLQSYQIKDTIAYEEVDLPAGTTPLSIEDAVKKLTHPEQEVITYQVQPGDCISIIAEKTKTPMSVLLASNPGLVPERLQIGQALRLVKPTYDIDIETTYVLVQDEDIKFDTQEVKDQSLGWSKPVVKQEGENGKKEARYLVVKHNGETVNQELQGETVLKAPVTRIVAKGDRYMVAARGGVGKFSWPTSSHLITSPFGMRDGKLHTGVDIGCPVGTDIAASADGVVRSAGWAGSYGKRIIVDHGGGVQTTYNHLSEILVGSGQKVNQGEVIARSGVTGNTTGPHLHFEVMTGGNFQNPMGYLGR</sequence>
<dbReference type="InterPro" id="IPR011098">
    <property type="entry name" value="G5_dom"/>
</dbReference>
<dbReference type="SMART" id="SM00257">
    <property type="entry name" value="LysM"/>
    <property type="match status" value="1"/>
</dbReference>